<dbReference type="Gene3D" id="3.60.40.10">
    <property type="entry name" value="PPM-type phosphatase domain"/>
    <property type="match status" value="1"/>
</dbReference>
<dbReference type="PANTHER" id="PTHR35801:SF1">
    <property type="entry name" value="PHOSPHOSERINE PHOSPHATASE RSBX"/>
    <property type="match status" value="1"/>
</dbReference>
<feature type="domain" description="PPM-type phosphatase" evidence="1">
    <location>
        <begin position="6"/>
        <end position="196"/>
    </location>
</feature>
<dbReference type="InterPro" id="IPR001932">
    <property type="entry name" value="PPM-type_phosphatase-like_dom"/>
</dbReference>
<dbReference type="RefSeq" id="WP_062322652.1">
    <property type="nucleotide sequence ID" value="NZ_BJWJ01000008.1"/>
</dbReference>
<organism evidence="3 4">
    <name type="scientific">Halolactibacillus miurensis</name>
    <dbReference type="NCBI Taxonomy" id="306541"/>
    <lineage>
        <taxon>Bacteria</taxon>
        <taxon>Bacillati</taxon>
        <taxon>Bacillota</taxon>
        <taxon>Bacilli</taxon>
        <taxon>Bacillales</taxon>
        <taxon>Bacillaceae</taxon>
        <taxon>Halolactibacillus</taxon>
    </lineage>
</organism>
<dbReference type="SMART" id="SM00331">
    <property type="entry name" value="PP2C_SIG"/>
    <property type="match status" value="1"/>
</dbReference>
<evidence type="ECO:0000313" key="4">
    <source>
        <dbReference type="Proteomes" id="UP000199139"/>
    </source>
</evidence>
<evidence type="ECO:0000313" key="2">
    <source>
        <dbReference type="EMBL" id="GEM04015.1"/>
    </source>
</evidence>
<dbReference type="EMBL" id="BJWJ01000008">
    <property type="protein sequence ID" value="GEM04015.1"/>
    <property type="molecule type" value="Genomic_DNA"/>
</dbReference>
<name>A0A1I6SLN0_9BACI</name>
<dbReference type="Proteomes" id="UP000321773">
    <property type="component" value="Unassembled WGS sequence"/>
</dbReference>
<dbReference type="InterPro" id="IPR039248">
    <property type="entry name" value="Ptase_RsbX"/>
</dbReference>
<dbReference type="STRING" id="306541.SAMN05421668_109139"/>
<evidence type="ECO:0000313" key="3">
    <source>
        <dbReference type="EMBL" id="SFS77794.1"/>
    </source>
</evidence>
<gene>
    <name evidence="2" type="primary">rsbX</name>
    <name evidence="2" type="ORF">HMI01_10030</name>
    <name evidence="3" type="ORF">SAMN05421668_109139</name>
</gene>
<sequence length="202" mass="22592">MTVFDHVHISVYQKAKVGNYYCGDSYYYTETNEGFLCVVADGLGSGEVAKESSQAVIDTIKEHPNATGDALVKLLNHALIGKRGVVLGILRLDYHEQVYSYTSIGNIGLMTIDQATLKKRNIPISGYLGVYPRKMKEVRDRLEAGTLFAVFSDGVHAKELSHVLFQLDDVHDVTDQFHDRMAHKRDDDTTLVVLKYLPNQGQ</sequence>
<dbReference type="Proteomes" id="UP000199139">
    <property type="component" value="Unassembled WGS sequence"/>
</dbReference>
<protein>
    <submittedName>
        <fullName evidence="3">Negative regulator of sigma-B (Phosphoserine phosphatase)</fullName>
    </submittedName>
    <submittedName>
        <fullName evidence="2">Phosphoserine phosphatase RsbX</fullName>
    </submittedName>
</protein>
<dbReference type="PANTHER" id="PTHR35801">
    <property type="entry name" value="PHOSPHOSERINE PHOSPHATASE RSBX"/>
    <property type="match status" value="1"/>
</dbReference>
<evidence type="ECO:0000313" key="5">
    <source>
        <dbReference type="Proteomes" id="UP000321773"/>
    </source>
</evidence>
<proteinExistence type="predicted"/>
<dbReference type="OrthoDB" id="1090916at2"/>
<keyword evidence="5" id="KW-1185">Reference proteome</keyword>
<dbReference type="InterPro" id="IPR036457">
    <property type="entry name" value="PPM-type-like_dom_sf"/>
</dbReference>
<reference evidence="2 5" key="2">
    <citation type="submission" date="2019-07" db="EMBL/GenBank/DDBJ databases">
        <title>Whole genome shotgun sequence of Halolactibacillus miurensis NBRC 100873.</title>
        <authorList>
            <person name="Hosoyama A."/>
            <person name="Uohara A."/>
            <person name="Ohji S."/>
            <person name="Ichikawa N."/>
        </authorList>
    </citation>
    <scope>NUCLEOTIDE SEQUENCE [LARGE SCALE GENOMIC DNA]</scope>
    <source>
        <strain evidence="2 5">NBRC 100873</strain>
    </source>
</reference>
<reference evidence="3 4" key="1">
    <citation type="submission" date="2016-10" db="EMBL/GenBank/DDBJ databases">
        <authorList>
            <person name="de Groot N.N."/>
        </authorList>
    </citation>
    <scope>NUCLEOTIDE SEQUENCE [LARGE SCALE GENOMIC DNA]</scope>
    <source>
        <strain evidence="3 4">DSM 17074</strain>
    </source>
</reference>
<dbReference type="AlphaFoldDB" id="A0A1I6SLN0"/>
<dbReference type="EMBL" id="FPAI01000009">
    <property type="protein sequence ID" value="SFS77794.1"/>
    <property type="molecule type" value="Genomic_DNA"/>
</dbReference>
<evidence type="ECO:0000259" key="1">
    <source>
        <dbReference type="SMART" id="SM00331"/>
    </source>
</evidence>
<accession>A0A1I6SLN0</accession>
<dbReference type="SUPFAM" id="SSF81606">
    <property type="entry name" value="PP2C-like"/>
    <property type="match status" value="1"/>
</dbReference>